<dbReference type="InterPro" id="IPR000281">
    <property type="entry name" value="HTH_RpiR"/>
</dbReference>
<organism evidence="2 3">
    <name type="scientific">Candidatus Fimiplasma intestinipullorum</name>
    <dbReference type="NCBI Taxonomy" id="2840825"/>
    <lineage>
        <taxon>Bacteria</taxon>
        <taxon>Bacillati</taxon>
        <taxon>Bacillota</taxon>
        <taxon>Clostridia</taxon>
        <taxon>Eubacteriales</taxon>
        <taxon>Candidatus Fimiplasma</taxon>
    </lineage>
</organism>
<comment type="caution">
    <text evidence="2">The sequence shown here is derived from an EMBL/GenBank/DDBJ whole genome shotgun (WGS) entry which is preliminary data.</text>
</comment>
<name>A0A9D1HNB5_9FIRM</name>
<dbReference type="GO" id="GO:0003700">
    <property type="term" value="F:DNA-binding transcription factor activity"/>
    <property type="evidence" value="ECO:0007669"/>
    <property type="project" value="InterPro"/>
</dbReference>
<gene>
    <name evidence="2" type="ORF">IAD15_04245</name>
</gene>
<evidence type="ECO:0000313" key="2">
    <source>
        <dbReference type="EMBL" id="HIU13261.1"/>
    </source>
</evidence>
<evidence type="ECO:0000259" key="1">
    <source>
        <dbReference type="PROSITE" id="PS51071"/>
    </source>
</evidence>
<dbReference type="PROSITE" id="PS51071">
    <property type="entry name" value="HTH_RPIR"/>
    <property type="match status" value="1"/>
</dbReference>
<feature type="domain" description="HTH rpiR-type" evidence="1">
    <location>
        <begin position="3"/>
        <end position="79"/>
    </location>
</feature>
<dbReference type="Proteomes" id="UP000824175">
    <property type="component" value="Unassembled WGS sequence"/>
</dbReference>
<dbReference type="Pfam" id="PF01418">
    <property type="entry name" value="HTH_6"/>
    <property type="match status" value="1"/>
</dbReference>
<dbReference type="AlphaFoldDB" id="A0A9D1HNB5"/>
<protein>
    <submittedName>
        <fullName evidence="2">MurR/RpiR family transcriptional regulator</fullName>
    </submittedName>
</protein>
<dbReference type="InterPro" id="IPR036388">
    <property type="entry name" value="WH-like_DNA-bd_sf"/>
</dbReference>
<dbReference type="EMBL" id="DVMJ01000034">
    <property type="protein sequence ID" value="HIU13261.1"/>
    <property type="molecule type" value="Genomic_DNA"/>
</dbReference>
<dbReference type="Gene3D" id="1.10.10.10">
    <property type="entry name" value="Winged helix-like DNA-binding domain superfamily/Winged helix DNA-binding domain"/>
    <property type="match status" value="1"/>
</dbReference>
<dbReference type="InterPro" id="IPR009057">
    <property type="entry name" value="Homeodomain-like_sf"/>
</dbReference>
<accession>A0A9D1HNB5</accession>
<evidence type="ECO:0000313" key="3">
    <source>
        <dbReference type="Proteomes" id="UP000824175"/>
    </source>
</evidence>
<dbReference type="SUPFAM" id="SSF46689">
    <property type="entry name" value="Homeodomain-like"/>
    <property type="match status" value="1"/>
</dbReference>
<reference evidence="2" key="2">
    <citation type="journal article" date="2021" name="PeerJ">
        <title>Extensive microbial diversity within the chicken gut microbiome revealed by metagenomics and culture.</title>
        <authorList>
            <person name="Gilroy R."/>
            <person name="Ravi A."/>
            <person name="Getino M."/>
            <person name="Pursley I."/>
            <person name="Horton D.L."/>
            <person name="Alikhan N.F."/>
            <person name="Baker D."/>
            <person name="Gharbi K."/>
            <person name="Hall N."/>
            <person name="Watson M."/>
            <person name="Adriaenssens E.M."/>
            <person name="Foster-Nyarko E."/>
            <person name="Jarju S."/>
            <person name="Secka A."/>
            <person name="Antonio M."/>
            <person name="Oren A."/>
            <person name="Chaudhuri R.R."/>
            <person name="La Ragione R."/>
            <person name="Hildebrand F."/>
            <person name="Pallen M.J."/>
        </authorList>
    </citation>
    <scope>NUCLEOTIDE SEQUENCE</scope>
    <source>
        <strain evidence="2">CHK195-11698</strain>
    </source>
</reference>
<proteinExistence type="predicted"/>
<sequence length="254" mass="29747">MYIIDKLEQLQGFYRPESTEAVLASYLLNHIGMQKKLSLKQVTLETHLSRSSVIRFCHHLGYDGYTIFIERLMEEVELMENSLMELDRDDTSFQQLFLDMANVQIDRAYDSLFQSVLASSRIIFCGYQKYIACFSLLTFYFRFLGREVINHFYWDADSPSSIEDQLSKDDLIFILSPQLSWRDYQESIMSNQEAFDNLYQISGQIAFIGQPGEQAQGVFIPVPYTSKEALYQKIMIDLDSRLVRDLKRYLTKCQ</sequence>
<reference evidence="2" key="1">
    <citation type="submission" date="2020-10" db="EMBL/GenBank/DDBJ databases">
        <authorList>
            <person name="Gilroy R."/>
        </authorList>
    </citation>
    <scope>NUCLEOTIDE SEQUENCE</scope>
    <source>
        <strain evidence="2">CHK195-11698</strain>
    </source>
</reference>